<gene>
    <name evidence="1" type="ORF">M9Y10_013231</name>
</gene>
<feature type="non-terminal residue" evidence="1">
    <location>
        <position position="1"/>
    </location>
</feature>
<dbReference type="Proteomes" id="UP001470230">
    <property type="component" value="Unassembled WGS sequence"/>
</dbReference>
<evidence type="ECO:0000313" key="2">
    <source>
        <dbReference type="Proteomes" id="UP001470230"/>
    </source>
</evidence>
<dbReference type="EMBL" id="JAPFFF010000019">
    <property type="protein sequence ID" value="KAK8858131.1"/>
    <property type="molecule type" value="Genomic_DNA"/>
</dbReference>
<proteinExistence type="predicted"/>
<sequence>NAFKSIGGKVKSLAQKAVKAIPKVVDIGKQVINAIRPILGGLPIIGDVVNAADTGLRVAEGVGRFGKSILNEVK</sequence>
<keyword evidence="2" id="KW-1185">Reference proteome</keyword>
<organism evidence="1 2">
    <name type="scientific">Tritrichomonas musculus</name>
    <dbReference type="NCBI Taxonomy" id="1915356"/>
    <lineage>
        <taxon>Eukaryota</taxon>
        <taxon>Metamonada</taxon>
        <taxon>Parabasalia</taxon>
        <taxon>Tritrichomonadida</taxon>
        <taxon>Tritrichomonadidae</taxon>
        <taxon>Tritrichomonas</taxon>
    </lineage>
</organism>
<protein>
    <submittedName>
        <fullName evidence="1">Uncharacterized protein</fullName>
    </submittedName>
</protein>
<comment type="caution">
    <text evidence="1">The sequence shown here is derived from an EMBL/GenBank/DDBJ whole genome shotgun (WGS) entry which is preliminary data.</text>
</comment>
<evidence type="ECO:0000313" key="1">
    <source>
        <dbReference type="EMBL" id="KAK8858131.1"/>
    </source>
</evidence>
<accession>A0ABR2I6M9</accession>
<reference evidence="1 2" key="1">
    <citation type="submission" date="2024-04" db="EMBL/GenBank/DDBJ databases">
        <title>Tritrichomonas musculus Genome.</title>
        <authorList>
            <person name="Alves-Ferreira E."/>
            <person name="Grigg M."/>
            <person name="Lorenzi H."/>
            <person name="Galac M."/>
        </authorList>
    </citation>
    <scope>NUCLEOTIDE SEQUENCE [LARGE SCALE GENOMIC DNA]</scope>
    <source>
        <strain evidence="1 2">EAF2021</strain>
    </source>
</reference>
<name>A0ABR2I6M9_9EUKA</name>